<dbReference type="Proteomes" id="UP001058120">
    <property type="component" value="Chromosome"/>
</dbReference>
<evidence type="ECO:0000313" key="3">
    <source>
        <dbReference type="Proteomes" id="UP001058120"/>
    </source>
</evidence>
<dbReference type="Pfam" id="PF18798">
    <property type="entry name" value="LPD3"/>
    <property type="match status" value="1"/>
</dbReference>
<accession>A0ABY5Y048</accession>
<protein>
    <submittedName>
        <fullName evidence="2">DUF2213 domain-containing protein</fullName>
    </submittedName>
</protein>
<evidence type="ECO:0000313" key="2">
    <source>
        <dbReference type="EMBL" id="UWX05176.1"/>
    </source>
</evidence>
<keyword evidence="3" id="KW-1185">Reference proteome</keyword>
<gene>
    <name evidence="2" type="ORF">JBF11_06810</name>
</gene>
<dbReference type="Pfam" id="PF09979">
    <property type="entry name" value="DUF2213"/>
    <property type="match status" value="1"/>
</dbReference>
<organism evidence="2 3">
    <name type="scientific">Taurinivorans muris</name>
    <dbReference type="NCBI Taxonomy" id="2787751"/>
    <lineage>
        <taxon>Bacteria</taxon>
        <taxon>Pseudomonadati</taxon>
        <taxon>Thermodesulfobacteriota</taxon>
        <taxon>Desulfovibrionia</taxon>
        <taxon>Desulfovibrionales</taxon>
        <taxon>Desulfovibrionaceae</taxon>
        <taxon>Taurinivorans</taxon>
    </lineage>
</organism>
<dbReference type="RefSeq" id="WP_334314741.1">
    <property type="nucleotide sequence ID" value="NZ_CP065938.1"/>
</dbReference>
<feature type="domain" description="Large polyvalent protein-associated" evidence="1">
    <location>
        <begin position="69"/>
        <end position="171"/>
    </location>
</feature>
<evidence type="ECO:0000259" key="1">
    <source>
        <dbReference type="Pfam" id="PF18798"/>
    </source>
</evidence>
<dbReference type="InterPro" id="IPR040824">
    <property type="entry name" value="LPD3"/>
</dbReference>
<dbReference type="InterPro" id="IPR016913">
    <property type="entry name" value="UCP029215"/>
</dbReference>
<name>A0ABY5Y048_9BACT</name>
<sequence length="516" mass="57587">MAEDKEQWITLKSGKKVKLDENGNVIAGFQGFMGKNISKIKDVQTTELKPYAKPSKSFAQYLEEHGGNKKEAAHKYFQENLQGKYVTATINGQPADIHFTGGSWQEFRRKIADSETKASFLEDVPDVLQHYKTSKGLSHARDDFSKFHYFEHEVEKEINGKKIKAGIKVDVGTRKNTENENEAYHYKVTKITEDTKKAGGTAEGYHFTPNGINEPQKEAPSHFSQPAFDETIPLQGEVVNIEITILEDDKNMNRQNLVMDSASKRSIDVNGFMHVELCNITKESVDPYRGYEIPRSKEFGFDPDKIYMGYRSGEELKKAAHTFNGLPITREHHVDSAENPQREHRVGSIGTDCAYNAPYLQASVTITDGEAIRKIESGERMEFSAGYFFEPVFEKGEFGGKAYDFIMTEIKGNHIALVETGRAGADVCVADSKKNSTGCTGATHPPNGDTVVCDGEGRAPMQMESRAVRAKQSHPKGRIAICAGEKRSVQKWTAKQPLFSQARAGAWQDTVCAELF</sequence>
<reference evidence="2" key="1">
    <citation type="submission" date="2020-12" db="EMBL/GenBank/DDBJ databases">
        <title>Taurinivorans muris gen. nov., sp. nov., fundamental and realized metabolic niche of a ubiquitous sulfidogenic bacterium in the murine intestine.</title>
        <authorList>
            <person name="Ye H."/>
            <person name="Hanson B.T."/>
            <person name="Loy A."/>
        </authorList>
    </citation>
    <scope>NUCLEOTIDE SEQUENCE</scope>
    <source>
        <strain evidence="2">LT0009</strain>
    </source>
</reference>
<proteinExistence type="predicted"/>
<dbReference type="EMBL" id="CP065938">
    <property type="protein sequence ID" value="UWX05176.1"/>
    <property type="molecule type" value="Genomic_DNA"/>
</dbReference>